<gene>
    <name evidence="2" type="ORF">N7449_004287</name>
</gene>
<name>A0A9W9MIZ1_9EURO</name>
<sequence>MRFQCFLTAILGALQLSQVVATPAPVGGDSLSLSARDVEARAPAVNTPAVQFDEPELLDLTEVESDPSSHLAKRAILGQLQLLDDTGNRYRIRVNGVSIFLHIFYDIAREYTVIYWTADQSTVPVSVSFGLQDPTTGKIISVRSWDHGGRWKWLGTKINDIVNVLV</sequence>
<comment type="caution">
    <text evidence="2">The sequence shown here is derived from an EMBL/GenBank/DDBJ whole genome shotgun (WGS) entry which is preliminary data.</text>
</comment>
<dbReference type="Proteomes" id="UP001150942">
    <property type="component" value="Unassembled WGS sequence"/>
</dbReference>
<organism evidence="2 3">
    <name type="scientific">Penicillium cf. viridicatum</name>
    <dbReference type="NCBI Taxonomy" id="2972119"/>
    <lineage>
        <taxon>Eukaryota</taxon>
        <taxon>Fungi</taxon>
        <taxon>Dikarya</taxon>
        <taxon>Ascomycota</taxon>
        <taxon>Pezizomycotina</taxon>
        <taxon>Eurotiomycetes</taxon>
        <taxon>Eurotiomycetidae</taxon>
        <taxon>Eurotiales</taxon>
        <taxon>Aspergillaceae</taxon>
        <taxon>Penicillium</taxon>
    </lineage>
</organism>
<feature type="signal peptide" evidence="1">
    <location>
        <begin position="1"/>
        <end position="21"/>
    </location>
</feature>
<reference evidence="2" key="1">
    <citation type="submission" date="2022-11" db="EMBL/GenBank/DDBJ databases">
        <authorList>
            <person name="Petersen C."/>
        </authorList>
    </citation>
    <scope>NUCLEOTIDE SEQUENCE</scope>
    <source>
        <strain evidence="2">IBT 20477</strain>
    </source>
</reference>
<evidence type="ECO:0000313" key="3">
    <source>
        <dbReference type="Proteomes" id="UP001150942"/>
    </source>
</evidence>
<dbReference type="AlphaFoldDB" id="A0A9W9MIZ1"/>
<proteinExistence type="predicted"/>
<dbReference type="EMBL" id="JAPQKQ010000003">
    <property type="protein sequence ID" value="KAJ5202208.1"/>
    <property type="molecule type" value="Genomic_DNA"/>
</dbReference>
<keyword evidence="1" id="KW-0732">Signal</keyword>
<feature type="chain" id="PRO_5040749488" evidence="1">
    <location>
        <begin position="22"/>
        <end position="166"/>
    </location>
</feature>
<evidence type="ECO:0000313" key="2">
    <source>
        <dbReference type="EMBL" id="KAJ5202208.1"/>
    </source>
</evidence>
<keyword evidence="3" id="KW-1185">Reference proteome</keyword>
<evidence type="ECO:0000256" key="1">
    <source>
        <dbReference type="SAM" id="SignalP"/>
    </source>
</evidence>
<reference evidence="2" key="2">
    <citation type="journal article" date="2023" name="IMA Fungus">
        <title>Comparative genomic study of the Penicillium genus elucidates a diverse pangenome and 15 lateral gene transfer events.</title>
        <authorList>
            <person name="Petersen C."/>
            <person name="Sorensen T."/>
            <person name="Nielsen M.R."/>
            <person name="Sondergaard T.E."/>
            <person name="Sorensen J.L."/>
            <person name="Fitzpatrick D.A."/>
            <person name="Frisvad J.C."/>
            <person name="Nielsen K.L."/>
        </authorList>
    </citation>
    <scope>NUCLEOTIDE SEQUENCE</scope>
    <source>
        <strain evidence="2">IBT 20477</strain>
    </source>
</reference>
<protein>
    <submittedName>
        <fullName evidence="2">Uncharacterized protein</fullName>
    </submittedName>
</protein>
<accession>A0A9W9MIZ1</accession>
<dbReference type="OrthoDB" id="4821076at2759"/>